<organism evidence="21 22">
    <name type="scientific">Aurantiacibacter arachoides</name>
    <dbReference type="NCBI Taxonomy" id="1850444"/>
    <lineage>
        <taxon>Bacteria</taxon>
        <taxon>Pseudomonadati</taxon>
        <taxon>Pseudomonadota</taxon>
        <taxon>Alphaproteobacteria</taxon>
        <taxon>Sphingomonadales</taxon>
        <taxon>Erythrobacteraceae</taxon>
        <taxon>Aurantiacibacter</taxon>
    </lineage>
</organism>
<dbReference type="GO" id="GO:0005886">
    <property type="term" value="C:plasma membrane"/>
    <property type="evidence" value="ECO:0007669"/>
    <property type="project" value="UniProtKB-SubCell"/>
</dbReference>
<evidence type="ECO:0000256" key="17">
    <source>
        <dbReference type="SAM" id="Phobius"/>
    </source>
</evidence>
<evidence type="ECO:0000259" key="20">
    <source>
        <dbReference type="Pfam" id="PF13807"/>
    </source>
</evidence>
<dbReference type="InterPro" id="IPR005702">
    <property type="entry name" value="Wzc-like_C"/>
</dbReference>
<dbReference type="InterPro" id="IPR003856">
    <property type="entry name" value="LPS_length_determ_N"/>
</dbReference>
<evidence type="ECO:0000256" key="2">
    <source>
        <dbReference type="ARBA" id="ARBA00007316"/>
    </source>
</evidence>
<evidence type="ECO:0000256" key="13">
    <source>
        <dbReference type="ARBA" id="ARBA00023136"/>
    </source>
</evidence>
<evidence type="ECO:0000256" key="5">
    <source>
        <dbReference type="ARBA" id="ARBA00022475"/>
    </source>
</evidence>
<feature type="domain" description="Tyrosine-protein kinase G-rich" evidence="20">
    <location>
        <begin position="395"/>
        <end position="459"/>
    </location>
</feature>
<comment type="caution">
    <text evidence="21">The sequence shown here is derived from an EMBL/GenBank/DDBJ whole genome shotgun (WGS) entry which is preliminary data.</text>
</comment>
<dbReference type="InterPro" id="IPR050445">
    <property type="entry name" value="Bact_polysacc_biosynth/exp"/>
</dbReference>
<evidence type="ECO:0000256" key="11">
    <source>
        <dbReference type="ARBA" id="ARBA00022840"/>
    </source>
</evidence>
<evidence type="ECO:0000256" key="8">
    <source>
        <dbReference type="ARBA" id="ARBA00022692"/>
    </source>
</evidence>
<feature type="domain" description="Polysaccharide chain length determinant N-terminal" evidence="18">
    <location>
        <begin position="35"/>
        <end position="125"/>
    </location>
</feature>
<dbReference type="PANTHER" id="PTHR32309:SF13">
    <property type="entry name" value="FERRIC ENTEROBACTIN TRANSPORT PROTEIN FEPE"/>
    <property type="match status" value="1"/>
</dbReference>
<dbReference type="InterPro" id="IPR025669">
    <property type="entry name" value="AAA_dom"/>
</dbReference>
<evidence type="ECO:0000259" key="18">
    <source>
        <dbReference type="Pfam" id="PF02706"/>
    </source>
</evidence>
<dbReference type="CDD" id="cd05387">
    <property type="entry name" value="BY-kinase"/>
    <property type="match status" value="1"/>
</dbReference>
<dbReference type="NCBIfam" id="TIGR01007">
    <property type="entry name" value="eps_fam"/>
    <property type="match status" value="1"/>
</dbReference>
<dbReference type="Pfam" id="PF13807">
    <property type="entry name" value="GNVR"/>
    <property type="match status" value="1"/>
</dbReference>
<protein>
    <recommendedName>
        <fullName evidence="4">non-specific protein-tyrosine kinase</fullName>
        <ecNumber evidence="4">2.7.10.2</ecNumber>
    </recommendedName>
</protein>
<evidence type="ECO:0000256" key="6">
    <source>
        <dbReference type="ARBA" id="ARBA00022519"/>
    </source>
</evidence>
<dbReference type="Proteomes" id="UP000460626">
    <property type="component" value="Unassembled WGS sequence"/>
</dbReference>
<feature type="domain" description="AAA" evidence="19">
    <location>
        <begin position="534"/>
        <end position="671"/>
    </location>
</feature>
<evidence type="ECO:0000256" key="10">
    <source>
        <dbReference type="ARBA" id="ARBA00022777"/>
    </source>
</evidence>
<evidence type="ECO:0000256" key="15">
    <source>
        <dbReference type="ARBA" id="ARBA00051245"/>
    </source>
</evidence>
<evidence type="ECO:0000256" key="7">
    <source>
        <dbReference type="ARBA" id="ARBA00022679"/>
    </source>
</evidence>
<comment type="similarity">
    <text evidence="3">Belongs to the etk/wzc family.</text>
</comment>
<evidence type="ECO:0000256" key="4">
    <source>
        <dbReference type="ARBA" id="ARBA00011903"/>
    </source>
</evidence>
<dbReference type="RefSeq" id="WP_131452664.1">
    <property type="nucleotide sequence ID" value="NZ_BMJK01000001.1"/>
</dbReference>
<evidence type="ECO:0000256" key="12">
    <source>
        <dbReference type="ARBA" id="ARBA00022989"/>
    </source>
</evidence>
<feature type="transmembrane region" description="Helical" evidence="17">
    <location>
        <begin position="447"/>
        <end position="468"/>
    </location>
</feature>
<keyword evidence="6" id="KW-0997">Cell inner membrane</keyword>
<evidence type="ECO:0000259" key="19">
    <source>
        <dbReference type="Pfam" id="PF13614"/>
    </source>
</evidence>
<evidence type="ECO:0000256" key="9">
    <source>
        <dbReference type="ARBA" id="ARBA00022741"/>
    </source>
</evidence>
<comment type="subcellular location">
    <subcellularLocation>
        <location evidence="1">Cell inner membrane</location>
        <topology evidence="1">Multi-pass membrane protein</topology>
    </subcellularLocation>
</comment>
<keyword evidence="7 21" id="KW-0808">Transferase</keyword>
<sequence>MNGPAYPPPASLPAQQVAYDPPIEKDGGFLSGVTDFEKYFDIARNNKVAIIAVLAVALALGLIATMLATPLYRSTTRIEISQEEQNVTNVEGVRDDRLRADRAFLPTQYELLESQSLASRVARELDLANDEAFLNAYQIQPVSGANLEPAITGVLLENIEIAPIINSTLVDISFSSPSPEVSAMVANGWADAFVTENLDRRFGATRDARDFLEERLQQYRDRLEVAERALIAYATEQGLVAVEMPREDGDSAGTASQTLVASELAAFSGALQEATAQRIAAEAALASRSGSNSASDADYGTGTAAQLRARRAELQVELANLRSQFSPSYPPVQALQAQIAELERVINQEQSSSQDRLRANYREALAREQRLQSQVNQVQSNYTDQRQDSVEYNILQREVETNREIYAGLLQRYREIGVVGVGESNINVVDAAQVPGAPYTPSLIRNLLISLVAGLVFVILGLYAYDFLNQTLRDPRQVRDRLGLNLLANIPRIPEGDIVEELQQSYSELYEAYFSLTSSIAFAAGGNVPRSLMITSSQPGEGKSLTAVAIAYLLARQGKKVLLVDVDLRKSGVGKYLSIDTPMGMSQYLLGNDDWQSLVIQSTPLEDFDVIPAGRKPLSAAELLSSGRFQRLLDEAAPLYDHVILDAPPVLGLADAPMIAPALDGVLLVIEANGGKWRHLESAVSRLRQANAELLGAAVTKLDERNAMYGYGSGYGYGYGYGGERKAESETVAPA</sequence>
<dbReference type="Pfam" id="PF13614">
    <property type="entry name" value="AAA_31"/>
    <property type="match status" value="1"/>
</dbReference>
<keyword evidence="9" id="KW-0547">Nucleotide-binding</keyword>
<keyword evidence="14" id="KW-0829">Tyrosine-protein kinase</keyword>
<dbReference type="GO" id="GO:0005524">
    <property type="term" value="F:ATP binding"/>
    <property type="evidence" value="ECO:0007669"/>
    <property type="project" value="UniProtKB-KW"/>
</dbReference>
<evidence type="ECO:0000256" key="3">
    <source>
        <dbReference type="ARBA" id="ARBA00008883"/>
    </source>
</evidence>
<evidence type="ECO:0000256" key="1">
    <source>
        <dbReference type="ARBA" id="ARBA00004429"/>
    </source>
</evidence>
<accession>A0A844ZZQ9</accession>
<dbReference type="PANTHER" id="PTHR32309">
    <property type="entry name" value="TYROSINE-PROTEIN KINASE"/>
    <property type="match status" value="1"/>
</dbReference>
<dbReference type="OrthoDB" id="230260at2"/>
<evidence type="ECO:0000256" key="14">
    <source>
        <dbReference type="ARBA" id="ARBA00023137"/>
    </source>
</evidence>
<gene>
    <name evidence="21" type="ORF">GRI62_07175</name>
</gene>
<dbReference type="EC" id="2.7.10.2" evidence="4"/>
<keyword evidence="12 17" id="KW-1133">Transmembrane helix</keyword>
<comment type="catalytic activity">
    <reaction evidence="15">
        <text>L-tyrosyl-[protein] + ATP = O-phospho-L-tyrosyl-[protein] + ADP + H(+)</text>
        <dbReference type="Rhea" id="RHEA:10596"/>
        <dbReference type="Rhea" id="RHEA-COMP:10136"/>
        <dbReference type="Rhea" id="RHEA-COMP:20101"/>
        <dbReference type="ChEBI" id="CHEBI:15378"/>
        <dbReference type="ChEBI" id="CHEBI:30616"/>
        <dbReference type="ChEBI" id="CHEBI:46858"/>
        <dbReference type="ChEBI" id="CHEBI:61978"/>
        <dbReference type="ChEBI" id="CHEBI:456216"/>
        <dbReference type="EC" id="2.7.10.2"/>
    </reaction>
</comment>
<dbReference type="EMBL" id="WTYH01000001">
    <property type="protein sequence ID" value="MXO93385.1"/>
    <property type="molecule type" value="Genomic_DNA"/>
</dbReference>
<dbReference type="InterPro" id="IPR027417">
    <property type="entry name" value="P-loop_NTPase"/>
</dbReference>
<keyword evidence="11" id="KW-0067">ATP-binding</keyword>
<dbReference type="Gene3D" id="3.40.50.300">
    <property type="entry name" value="P-loop containing nucleotide triphosphate hydrolases"/>
    <property type="match status" value="1"/>
</dbReference>
<reference evidence="21 22" key="1">
    <citation type="submission" date="2019-12" db="EMBL/GenBank/DDBJ databases">
        <title>Genomic-based taxomic classification of the family Erythrobacteraceae.</title>
        <authorList>
            <person name="Xu L."/>
        </authorList>
    </citation>
    <scope>NUCLEOTIDE SEQUENCE [LARGE SCALE GENOMIC DNA]</scope>
    <source>
        <strain evidence="21 22">RC4-10-4</strain>
    </source>
</reference>
<keyword evidence="13 17" id="KW-0472">Membrane</keyword>
<dbReference type="SUPFAM" id="SSF52540">
    <property type="entry name" value="P-loop containing nucleoside triphosphate hydrolases"/>
    <property type="match status" value="1"/>
</dbReference>
<keyword evidence="8 17" id="KW-0812">Transmembrane</keyword>
<evidence type="ECO:0000256" key="16">
    <source>
        <dbReference type="SAM" id="Coils"/>
    </source>
</evidence>
<evidence type="ECO:0000313" key="21">
    <source>
        <dbReference type="EMBL" id="MXO93385.1"/>
    </source>
</evidence>
<dbReference type="Pfam" id="PF02706">
    <property type="entry name" value="Wzz"/>
    <property type="match status" value="1"/>
</dbReference>
<dbReference type="AlphaFoldDB" id="A0A844ZZQ9"/>
<keyword evidence="5" id="KW-1003">Cell membrane</keyword>
<keyword evidence="10 21" id="KW-0418">Kinase</keyword>
<dbReference type="InterPro" id="IPR032807">
    <property type="entry name" value="GNVR"/>
</dbReference>
<evidence type="ECO:0000313" key="22">
    <source>
        <dbReference type="Proteomes" id="UP000460626"/>
    </source>
</evidence>
<name>A0A844ZZQ9_9SPHN</name>
<proteinExistence type="inferred from homology"/>
<keyword evidence="22" id="KW-1185">Reference proteome</keyword>
<feature type="coiled-coil region" evidence="16">
    <location>
        <begin position="304"/>
        <end position="381"/>
    </location>
</feature>
<feature type="transmembrane region" description="Helical" evidence="17">
    <location>
        <begin position="48"/>
        <end position="72"/>
    </location>
</feature>
<dbReference type="GO" id="GO:0004715">
    <property type="term" value="F:non-membrane spanning protein tyrosine kinase activity"/>
    <property type="evidence" value="ECO:0007669"/>
    <property type="project" value="UniProtKB-EC"/>
</dbReference>
<keyword evidence="16" id="KW-0175">Coiled coil</keyword>
<feature type="coiled-coil region" evidence="16">
    <location>
        <begin position="209"/>
        <end position="236"/>
    </location>
</feature>
<comment type="similarity">
    <text evidence="2">Belongs to the CpsD/CapB family.</text>
</comment>